<sequence>MIMKQNKLKGYTLPMTPNGTSSAVTPPPWYFGGSALEVQFETEIEDFKRFLPYPFEMTEEGPIVTVNMVSMTSVSNEDDMFLSPGQSQFKECLIKLRCSINGKIGWYVTNVWVDKDFSLLRGFLLGFGKKIGSIEISAPNAYNPIIGSYRPGLRLQSICSNAKIHISSKIKLIEKLGKEELVNNSLFVIRHFPSAESSEPEVHEVVEIVADQYSRGDIWIGEGDIKINAFNEEIGDLNVKRVLKAKVYNEGFRLIGAKRIYSYIDKE</sequence>
<reference evidence="1 2" key="1">
    <citation type="submission" date="2017-09" db="EMBL/GenBank/DDBJ databases">
        <title>Large-scale bioinformatics analysis of Bacillus genomes uncovers conserved roles of natural products in bacterial physiology.</title>
        <authorList>
            <consortium name="Agbiome Team Llc"/>
            <person name="Bleich R.M."/>
            <person name="Grubbs K.J."/>
            <person name="Santa Maria K.C."/>
            <person name="Allen S.E."/>
            <person name="Farag S."/>
            <person name="Shank E.A."/>
            <person name="Bowers A."/>
        </authorList>
    </citation>
    <scope>NUCLEOTIDE SEQUENCE [LARGE SCALE GENOMIC DNA]</scope>
    <source>
        <strain evidence="1 2">AFS061806</strain>
    </source>
</reference>
<dbReference type="InterPro" id="IPR010451">
    <property type="entry name" value="Acetoacetate_decarboxylase"/>
</dbReference>
<dbReference type="GO" id="GO:0016829">
    <property type="term" value="F:lyase activity"/>
    <property type="evidence" value="ECO:0007669"/>
    <property type="project" value="InterPro"/>
</dbReference>
<gene>
    <name evidence="1" type="ORF">COK86_25400</name>
</gene>
<evidence type="ECO:0000313" key="2">
    <source>
        <dbReference type="Proteomes" id="UP000224076"/>
    </source>
</evidence>
<protein>
    <recommendedName>
        <fullName evidence="3">Acetoacetate decarboxylase</fullName>
    </recommendedName>
</protein>
<dbReference type="SUPFAM" id="SSF160104">
    <property type="entry name" value="Acetoacetate decarboxylase-like"/>
    <property type="match status" value="1"/>
</dbReference>
<dbReference type="EMBL" id="NVDG01000047">
    <property type="protein sequence ID" value="PFU38517.1"/>
    <property type="molecule type" value="Genomic_DNA"/>
</dbReference>
<accession>A0A2B0U0J0</accession>
<evidence type="ECO:0000313" key="1">
    <source>
        <dbReference type="EMBL" id="PFU38517.1"/>
    </source>
</evidence>
<name>A0A2B0U0J0_BACCE</name>
<proteinExistence type="predicted"/>
<comment type="caution">
    <text evidence="1">The sequence shown here is derived from an EMBL/GenBank/DDBJ whole genome shotgun (WGS) entry which is preliminary data.</text>
</comment>
<dbReference type="Pfam" id="PF06314">
    <property type="entry name" value="ADC"/>
    <property type="match status" value="1"/>
</dbReference>
<organism evidence="1 2">
    <name type="scientific">Bacillus cereus</name>
    <dbReference type="NCBI Taxonomy" id="1396"/>
    <lineage>
        <taxon>Bacteria</taxon>
        <taxon>Bacillati</taxon>
        <taxon>Bacillota</taxon>
        <taxon>Bacilli</taxon>
        <taxon>Bacillales</taxon>
        <taxon>Bacillaceae</taxon>
        <taxon>Bacillus</taxon>
        <taxon>Bacillus cereus group</taxon>
    </lineage>
</organism>
<dbReference type="InterPro" id="IPR023375">
    <property type="entry name" value="ADC_dom_sf"/>
</dbReference>
<evidence type="ECO:0008006" key="3">
    <source>
        <dbReference type="Google" id="ProtNLM"/>
    </source>
</evidence>
<dbReference type="Proteomes" id="UP000224076">
    <property type="component" value="Unassembled WGS sequence"/>
</dbReference>
<dbReference type="AlphaFoldDB" id="A0A2B0U0J0"/>
<dbReference type="Gene3D" id="2.40.400.10">
    <property type="entry name" value="Acetoacetate decarboxylase-like"/>
    <property type="match status" value="1"/>
</dbReference>
<dbReference type="RefSeq" id="WP_098498134.1">
    <property type="nucleotide sequence ID" value="NZ_NUXC01000006.1"/>
</dbReference>